<keyword evidence="14 17" id="KW-0472">Membrane</keyword>
<dbReference type="Pfam" id="PF02743">
    <property type="entry name" value="dCache_1"/>
    <property type="match status" value="1"/>
</dbReference>
<dbReference type="SUPFAM" id="SSF103190">
    <property type="entry name" value="Sensory domain-like"/>
    <property type="match status" value="1"/>
</dbReference>
<dbReference type="InterPro" id="IPR036890">
    <property type="entry name" value="HATPase_C_sf"/>
</dbReference>
<evidence type="ECO:0000256" key="16">
    <source>
        <dbReference type="ARBA" id="ARBA00073143"/>
    </source>
</evidence>
<dbReference type="PRINTS" id="PR00344">
    <property type="entry name" value="BCTRLSENSOR"/>
</dbReference>
<dbReference type="FunFam" id="1.10.287.130:FF:000049">
    <property type="entry name" value="C4-dicarboxylate transport sensor protein DctB"/>
    <property type="match status" value="1"/>
</dbReference>
<keyword evidence="5" id="KW-0997">Cell inner membrane</keyword>
<dbReference type="Gene3D" id="6.10.250.3020">
    <property type="match status" value="1"/>
</dbReference>
<dbReference type="InterPro" id="IPR033479">
    <property type="entry name" value="dCache_1"/>
</dbReference>
<sequence precursor="true">MTSEVLADHGGPTVRRWIIFGLVSLVLLAGAIGFADSLAGRRAAEDLARQAQASAALHAAVLRSELAKHRTLPFVLAQDPDVARTLRSTEPRDVDALNRKLESLSGGTRAAVIYVVNAKGMTIAASNWRQPTSFVGSDYGFRPYFREAMTDGTAELFALGTVSRRPGLFMSRRVDGPDGPLGVVVVKVEFESLEAEWSTSEPAFAADSQGVILVTSIPAWRFRTLHPLPLADQDQLRAEHRFGDAPFTLLDARPALAPSRVATLTEIEPPGQPKRRYMAASASLATSGWTIYTLTPVGSALRAAKTSARAIALMTGLALCAGAATILRWRSQGAVRAARQDAARRELETRVQERTAELSAANQRLTVEMEERRRAEAHVHLMRDELIQSNKLATLGQIAAGVAHEINQPVAAIRAYADNAAIFLERGDDKTVKANLGLIAGLTDRIGRITDELRAFARKSGSPPAPVLLRDAIDGALLLLDPRLRQQGVRVVRNEANEAAQVMAERFRLEQVLVNLLQNALEALENRPDPEIRIAVSVKRARVRVAVADNGPGVAAEAAETLFTPFATTKPRGLGLGLVISRDIVAAFGGELSLEPAPRGACFVLSLAKARS</sequence>
<evidence type="ECO:0000313" key="20">
    <source>
        <dbReference type="Proteomes" id="UP000013063"/>
    </source>
</evidence>
<evidence type="ECO:0000256" key="15">
    <source>
        <dbReference type="ARBA" id="ARBA00059004"/>
    </source>
</evidence>
<dbReference type="OrthoDB" id="7568856at2"/>
<keyword evidence="4" id="KW-1003">Cell membrane</keyword>
<keyword evidence="8 17" id="KW-0812">Transmembrane</keyword>
<dbReference type="PANTHER" id="PTHR43065">
    <property type="entry name" value="SENSOR HISTIDINE KINASE"/>
    <property type="match status" value="1"/>
</dbReference>
<dbReference type="PANTHER" id="PTHR43065:SF46">
    <property type="entry name" value="C4-DICARBOXYLATE TRANSPORT SENSOR PROTEIN DCTB"/>
    <property type="match status" value="1"/>
</dbReference>
<evidence type="ECO:0000259" key="18">
    <source>
        <dbReference type="PROSITE" id="PS50109"/>
    </source>
</evidence>
<dbReference type="CDD" id="cd12914">
    <property type="entry name" value="PDC1_DGC_like"/>
    <property type="match status" value="1"/>
</dbReference>
<dbReference type="InterPro" id="IPR004358">
    <property type="entry name" value="Sig_transdc_His_kin-like_C"/>
</dbReference>
<comment type="catalytic activity">
    <reaction evidence="1">
        <text>ATP + protein L-histidine = ADP + protein N-phospho-L-histidine.</text>
        <dbReference type="EC" id="2.7.13.3"/>
    </reaction>
</comment>
<evidence type="ECO:0000256" key="11">
    <source>
        <dbReference type="ARBA" id="ARBA00022840"/>
    </source>
</evidence>
<evidence type="ECO:0000256" key="6">
    <source>
        <dbReference type="ARBA" id="ARBA00022553"/>
    </source>
</evidence>
<dbReference type="InterPro" id="IPR017055">
    <property type="entry name" value="Sig_transdc_His_kinase_DctB"/>
</dbReference>
<keyword evidence="12 17" id="KW-1133">Transmembrane helix</keyword>
<reference evidence="19 20" key="1">
    <citation type="journal article" date="2013" name="Genome Announc.">
        <title>Draft Genome Sequence for Caulobacter sp. Strain OR37, a Bacterium Tolerant to Heavy Metals.</title>
        <authorList>
            <person name="Utturkar S.M."/>
            <person name="Bollmann A."/>
            <person name="Brzoska R.M."/>
            <person name="Klingeman D.M."/>
            <person name="Epstein S.E."/>
            <person name="Palumbo A.V."/>
            <person name="Brown S.D."/>
        </authorList>
    </citation>
    <scope>NUCLEOTIDE SEQUENCE [LARGE SCALE GENOMIC DNA]</scope>
    <source>
        <strain evidence="19 20">OR37</strain>
    </source>
</reference>
<accession>R0ESC6</accession>
<evidence type="ECO:0000256" key="14">
    <source>
        <dbReference type="ARBA" id="ARBA00023136"/>
    </source>
</evidence>
<evidence type="ECO:0000256" key="10">
    <source>
        <dbReference type="ARBA" id="ARBA00022777"/>
    </source>
</evidence>
<evidence type="ECO:0000256" key="9">
    <source>
        <dbReference type="ARBA" id="ARBA00022741"/>
    </source>
</evidence>
<dbReference type="SUPFAM" id="SSF55874">
    <property type="entry name" value="ATPase domain of HSP90 chaperone/DNA topoisomerase II/histidine kinase"/>
    <property type="match status" value="1"/>
</dbReference>
<dbReference type="InterPro" id="IPR036097">
    <property type="entry name" value="HisK_dim/P_sf"/>
</dbReference>
<dbReference type="Proteomes" id="UP000013063">
    <property type="component" value="Unassembled WGS sequence"/>
</dbReference>
<feature type="domain" description="Histidine kinase" evidence="18">
    <location>
        <begin position="401"/>
        <end position="611"/>
    </location>
</feature>
<evidence type="ECO:0000256" key="12">
    <source>
        <dbReference type="ARBA" id="ARBA00022989"/>
    </source>
</evidence>
<dbReference type="EC" id="2.7.13.3" evidence="3"/>
<comment type="function">
    <text evidence="15">Member of the two-component regulatory system DctB/DctD involved in the transport of C4-dicarboxylates. DctB functions as a membrane-associated protein kinase that phosphorylates DctD in response to environmental signals.</text>
</comment>
<evidence type="ECO:0000256" key="17">
    <source>
        <dbReference type="SAM" id="Phobius"/>
    </source>
</evidence>
<comment type="subcellular location">
    <subcellularLocation>
        <location evidence="2">Cell inner membrane</location>
        <topology evidence="2">Multi-pass membrane protein</topology>
    </subcellularLocation>
</comment>
<dbReference type="RefSeq" id="WP_004615460.1">
    <property type="nucleotide sequence ID" value="NZ_APMP01000001.1"/>
</dbReference>
<dbReference type="CDD" id="cd00082">
    <property type="entry name" value="HisKA"/>
    <property type="match status" value="1"/>
</dbReference>
<keyword evidence="6" id="KW-0597">Phosphoprotein</keyword>
<comment type="caution">
    <text evidence="19">The sequence shown here is derived from an EMBL/GenBank/DDBJ whole genome shotgun (WGS) entry which is preliminary data.</text>
</comment>
<dbReference type="InterPro" id="IPR005467">
    <property type="entry name" value="His_kinase_dom"/>
</dbReference>
<dbReference type="SMART" id="SM00388">
    <property type="entry name" value="HisKA"/>
    <property type="match status" value="1"/>
</dbReference>
<keyword evidence="9" id="KW-0547">Nucleotide-binding</keyword>
<evidence type="ECO:0000256" key="7">
    <source>
        <dbReference type="ARBA" id="ARBA00022679"/>
    </source>
</evidence>
<dbReference type="PROSITE" id="PS50109">
    <property type="entry name" value="HIS_KIN"/>
    <property type="match status" value="1"/>
</dbReference>
<evidence type="ECO:0000256" key="4">
    <source>
        <dbReference type="ARBA" id="ARBA00022475"/>
    </source>
</evidence>
<evidence type="ECO:0000256" key="1">
    <source>
        <dbReference type="ARBA" id="ARBA00000085"/>
    </source>
</evidence>
<evidence type="ECO:0000313" key="19">
    <source>
        <dbReference type="EMBL" id="ENZ83882.1"/>
    </source>
</evidence>
<dbReference type="STRING" id="1292034.OR37_00390"/>
<evidence type="ECO:0000256" key="13">
    <source>
        <dbReference type="ARBA" id="ARBA00023012"/>
    </source>
</evidence>
<dbReference type="Pfam" id="PF00512">
    <property type="entry name" value="HisKA"/>
    <property type="match status" value="1"/>
</dbReference>
<dbReference type="GO" id="GO:0005524">
    <property type="term" value="F:ATP binding"/>
    <property type="evidence" value="ECO:0007669"/>
    <property type="project" value="UniProtKB-KW"/>
</dbReference>
<keyword evidence="11" id="KW-0067">ATP-binding</keyword>
<dbReference type="Gene3D" id="1.10.287.130">
    <property type="match status" value="1"/>
</dbReference>
<keyword evidence="13" id="KW-0902">Two-component regulatory system</keyword>
<dbReference type="SMART" id="SM00387">
    <property type="entry name" value="HATPase_c"/>
    <property type="match status" value="1"/>
</dbReference>
<gene>
    <name evidence="19" type="ORF">OR37_00390</name>
</gene>
<keyword evidence="20" id="KW-1185">Reference proteome</keyword>
<name>R0ESC6_CAUVI</name>
<dbReference type="Gene3D" id="3.30.565.10">
    <property type="entry name" value="Histidine kinase-like ATPase, C-terminal domain"/>
    <property type="match status" value="1"/>
</dbReference>
<dbReference type="PATRIC" id="fig|1292034.3.peg.387"/>
<keyword evidence="10 19" id="KW-0418">Kinase</keyword>
<keyword evidence="7" id="KW-0808">Transferase</keyword>
<dbReference type="Gene3D" id="3.30.450.20">
    <property type="entry name" value="PAS domain"/>
    <property type="match status" value="2"/>
</dbReference>
<dbReference type="InterPro" id="IPR029151">
    <property type="entry name" value="Sensor-like_sf"/>
</dbReference>
<proteinExistence type="predicted"/>
<dbReference type="EMBL" id="APMP01000001">
    <property type="protein sequence ID" value="ENZ83882.1"/>
    <property type="molecule type" value="Genomic_DNA"/>
</dbReference>
<dbReference type="PIRSF" id="PIRSF036431">
    <property type="entry name" value="STHK_DctB"/>
    <property type="match status" value="1"/>
</dbReference>
<organism evidence="19 20">
    <name type="scientific">Caulobacter vibrioides OR37</name>
    <dbReference type="NCBI Taxonomy" id="1292034"/>
    <lineage>
        <taxon>Bacteria</taxon>
        <taxon>Pseudomonadati</taxon>
        <taxon>Pseudomonadota</taxon>
        <taxon>Alphaproteobacteria</taxon>
        <taxon>Caulobacterales</taxon>
        <taxon>Caulobacteraceae</taxon>
        <taxon>Caulobacter</taxon>
    </lineage>
</organism>
<dbReference type="AlphaFoldDB" id="R0ESC6"/>
<dbReference type="eggNOG" id="COG4191">
    <property type="taxonomic scope" value="Bacteria"/>
</dbReference>
<dbReference type="InterPro" id="IPR003661">
    <property type="entry name" value="HisK_dim/P_dom"/>
</dbReference>
<dbReference type="GO" id="GO:0005886">
    <property type="term" value="C:plasma membrane"/>
    <property type="evidence" value="ECO:0007669"/>
    <property type="project" value="UniProtKB-SubCell"/>
</dbReference>
<protein>
    <recommendedName>
        <fullName evidence="16">C4-dicarboxylate transport sensor protein DctB</fullName>
        <ecNumber evidence="3">2.7.13.3</ecNumber>
    </recommendedName>
</protein>
<evidence type="ECO:0000256" key="8">
    <source>
        <dbReference type="ARBA" id="ARBA00022692"/>
    </source>
</evidence>
<feature type="transmembrane region" description="Helical" evidence="17">
    <location>
        <begin position="17"/>
        <end position="39"/>
    </location>
</feature>
<evidence type="ECO:0000256" key="3">
    <source>
        <dbReference type="ARBA" id="ARBA00012438"/>
    </source>
</evidence>
<dbReference type="SUPFAM" id="SSF47384">
    <property type="entry name" value="Homodimeric domain of signal transducing histidine kinase"/>
    <property type="match status" value="1"/>
</dbReference>
<evidence type="ECO:0000256" key="5">
    <source>
        <dbReference type="ARBA" id="ARBA00022519"/>
    </source>
</evidence>
<dbReference type="InterPro" id="IPR003594">
    <property type="entry name" value="HATPase_dom"/>
</dbReference>
<evidence type="ECO:0000256" key="2">
    <source>
        <dbReference type="ARBA" id="ARBA00004429"/>
    </source>
</evidence>
<dbReference type="GO" id="GO:0000155">
    <property type="term" value="F:phosphorelay sensor kinase activity"/>
    <property type="evidence" value="ECO:0007669"/>
    <property type="project" value="InterPro"/>
</dbReference>
<dbReference type="Pfam" id="PF02518">
    <property type="entry name" value="HATPase_c"/>
    <property type="match status" value="1"/>
</dbReference>